<dbReference type="PANTHER" id="PTHR46484">
    <property type="entry name" value="SI:CH211-171H4.5-RELATED"/>
    <property type="match status" value="1"/>
</dbReference>
<feature type="domain" description="Ig-like" evidence="3">
    <location>
        <begin position="234"/>
        <end position="304"/>
    </location>
</feature>
<dbReference type="Pfam" id="PF13895">
    <property type="entry name" value="Ig_2"/>
    <property type="match status" value="1"/>
</dbReference>
<evidence type="ECO:0000259" key="3">
    <source>
        <dbReference type="PROSITE" id="PS50835"/>
    </source>
</evidence>
<feature type="domain" description="Ig-like" evidence="3">
    <location>
        <begin position="313"/>
        <end position="408"/>
    </location>
</feature>
<dbReference type="InterPro" id="IPR003598">
    <property type="entry name" value="Ig_sub2"/>
</dbReference>
<dbReference type="SUPFAM" id="SSF48726">
    <property type="entry name" value="Immunoglobulin"/>
    <property type="match status" value="4"/>
</dbReference>
<evidence type="ECO:0000256" key="1">
    <source>
        <dbReference type="SAM" id="Phobius"/>
    </source>
</evidence>
<feature type="signal peptide" evidence="2">
    <location>
        <begin position="1"/>
        <end position="21"/>
    </location>
</feature>
<dbReference type="Gene3D" id="2.60.40.10">
    <property type="entry name" value="Immunoglobulins"/>
    <property type="match status" value="4"/>
</dbReference>
<feature type="chain" id="PRO_5035201484" evidence="2">
    <location>
        <begin position="22"/>
        <end position="487"/>
    </location>
</feature>
<protein>
    <submittedName>
        <fullName evidence="5">Sialoadhesin-like</fullName>
    </submittedName>
</protein>
<keyword evidence="1" id="KW-0812">Transmembrane</keyword>
<proteinExistence type="predicted"/>
<feature type="domain" description="Ig-like" evidence="3">
    <location>
        <begin position="139"/>
        <end position="226"/>
    </location>
</feature>
<keyword evidence="1" id="KW-1133">Transmembrane helix</keyword>
<dbReference type="KEGG" id="xla:121396603"/>
<name>A0A8J1LDX2_XENLA</name>
<reference evidence="5" key="1">
    <citation type="submission" date="2025-08" db="UniProtKB">
        <authorList>
            <consortium name="RefSeq"/>
        </authorList>
    </citation>
    <scope>IDENTIFICATION</scope>
    <source>
        <strain evidence="5">J_2021</strain>
        <tissue evidence="5">Erythrocytes</tissue>
    </source>
</reference>
<feature type="transmembrane region" description="Helical" evidence="1">
    <location>
        <begin position="420"/>
        <end position="444"/>
    </location>
</feature>
<gene>
    <name evidence="5" type="primary">LOC121396603</name>
</gene>
<dbReference type="PROSITE" id="PS50835">
    <property type="entry name" value="IG_LIKE"/>
    <property type="match status" value="3"/>
</dbReference>
<keyword evidence="4" id="KW-1185">Reference proteome</keyword>
<organism evidence="4 5">
    <name type="scientific">Xenopus laevis</name>
    <name type="common">African clawed frog</name>
    <dbReference type="NCBI Taxonomy" id="8355"/>
    <lineage>
        <taxon>Eukaryota</taxon>
        <taxon>Metazoa</taxon>
        <taxon>Chordata</taxon>
        <taxon>Craniata</taxon>
        <taxon>Vertebrata</taxon>
        <taxon>Euteleostomi</taxon>
        <taxon>Amphibia</taxon>
        <taxon>Batrachia</taxon>
        <taxon>Anura</taxon>
        <taxon>Pipoidea</taxon>
        <taxon>Pipidae</taxon>
        <taxon>Xenopodinae</taxon>
        <taxon>Xenopus</taxon>
        <taxon>Xenopus</taxon>
    </lineage>
</organism>
<dbReference type="SMART" id="SM00408">
    <property type="entry name" value="IGc2"/>
    <property type="match status" value="2"/>
</dbReference>
<evidence type="ECO:0000256" key="2">
    <source>
        <dbReference type="SAM" id="SignalP"/>
    </source>
</evidence>
<dbReference type="Proteomes" id="UP000186698">
    <property type="component" value="Chromosome 7S"/>
</dbReference>
<keyword evidence="1" id="KW-0472">Membrane</keyword>
<evidence type="ECO:0000313" key="5">
    <source>
        <dbReference type="RefSeq" id="XP_041427641.1"/>
    </source>
</evidence>
<dbReference type="RefSeq" id="XP_041427641.1">
    <property type="nucleotide sequence ID" value="XM_041571707.1"/>
</dbReference>
<dbReference type="InterPro" id="IPR013783">
    <property type="entry name" value="Ig-like_fold"/>
</dbReference>
<keyword evidence="2" id="KW-0732">Signal</keyword>
<dbReference type="AlphaFoldDB" id="A0A8J1LDX2"/>
<dbReference type="GeneID" id="121396603"/>
<dbReference type="InterPro" id="IPR007110">
    <property type="entry name" value="Ig-like_dom"/>
</dbReference>
<dbReference type="SMART" id="SM00409">
    <property type="entry name" value="IG"/>
    <property type="match status" value="4"/>
</dbReference>
<evidence type="ECO:0000313" key="4">
    <source>
        <dbReference type="Proteomes" id="UP000186698"/>
    </source>
</evidence>
<dbReference type="InterPro" id="IPR036179">
    <property type="entry name" value="Ig-like_dom_sf"/>
</dbReference>
<accession>A0A8J1LDX2</accession>
<dbReference type="PANTHER" id="PTHR46484:SF4">
    <property type="entry name" value="SIALOADHESIN"/>
    <property type="match status" value="1"/>
</dbReference>
<sequence>MHLKWIILLVFFEGWFPGSYSQNWAFTLPESIRALRGSCVEIPCTFTRPRDYENFNLVWYKEINLQLDYKIFNHRDPSDVNEHYRGRTFLVSNDPNSCSLRINDVQETGTYYPYIHGNCCVFATCQTVHVEVSDVPNEPSIEIPTDLTEGESVSISCSVEHTCPSSPPTLQWNKAGHKLTERQYKLKDGVRKVTTVMEYLPNCQDHGTELICDAIHPNWKISKKLAVLNIKYSPKNVRVISDGQKDIKVGDQVRLICASDANPPANYFYWHRYLRDNTKMWKKEHGQNLTETVRRDRKKYSCTAWNPLGTGDSKVLELQVLYDDKDVTIKGKNKIEEGKVLQLECHFSDYNTTNSHYSYSWYLNGNPVNGQTGRILQINNITKSRSGNYSCIVQNRGRSFYSPWFAVTVMSAQTGDDLPMGVIIGGVAGSVLVILLILGLYLFYRKSQKLEASGGRRVETNIQNVQPIERVYAALQMRHTDVYEDIM</sequence>
<dbReference type="InterPro" id="IPR003599">
    <property type="entry name" value="Ig_sub"/>
</dbReference>
<dbReference type="OrthoDB" id="10039395at2759"/>